<dbReference type="Proteomes" id="UP000429523">
    <property type="component" value="Unassembled WGS sequence"/>
</dbReference>
<comment type="cofactor">
    <cofactor evidence="4">
        <name>Cu cation</name>
        <dbReference type="ChEBI" id="CHEBI:23378"/>
    </cofactor>
    <text evidence="4">Contains 1 topaquinone per subunit.</text>
</comment>
<evidence type="ECO:0000259" key="6">
    <source>
        <dbReference type="Pfam" id="PF01179"/>
    </source>
</evidence>
<evidence type="ECO:0000313" key="20">
    <source>
        <dbReference type="Proteomes" id="UP000440732"/>
    </source>
</evidence>
<dbReference type="GO" id="GO:0005507">
    <property type="term" value="F:copper ion binding"/>
    <property type="evidence" value="ECO:0007669"/>
    <property type="project" value="InterPro"/>
</dbReference>
<keyword evidence="4" id="KW-0186">Copper</keyword>
<dbReference type="Proteomes" id="UP000441208">
    <property type="component" value="Unassembled WGS sequence"/>
</dbReference>
<keyword evidence="17" id="KW-1185">Reference proteome</keyword>
<dbReference type="GO" id="GO:0009308">
    <property type="term" value="P:amine metabolic process"/>
    <property type="evidence" value="ECO:0007669"/>
    <property type="project" value="UniProtKB-UniRule"/>
</dbReference>
<evidence type="ECO:0000313" key="15">
    <source>
        <dbReference type="EMBL" id="KAE9281801.1"/>
    </source>
</evidence>
<evidence type="ECO:0000313" key="17">
    <source>
        <dbReference type="Proteomes" id="UP000433483"/>
    </source>
</evidence>
<reference evidence="16 17" key="1">
    <citation type="submission" date="2018-08" db="EMBL/GenBank/DDBJ databases">
        <title>Genomic investigation of the strawberry pathogen Phytophthora fragariae indicates pathogenicity is determined by transcriptional variation in three key races.</title>
        <authorList>
            <person name="Adams T.M."/>
            <person name="Armitage A.D."/>
            <person name="Sobczyk M.K."/>
            <person name="Bates H.J."/>
            <person name="Dunwell J.M."/>
            <person name="Nellist C.F."/>
            <person name="Harrison R.J."/>
        </authorList>
    </citation>
    <scope>NUCLEOTIDE SEQUENCE [LARGE SCALE GENOMIC DNA]</scope>
    <source>
        <strain evidence="15 18">A4</strain>
        <strain evidence="14 19">BC-1</strain>
        <strain evidence="13 23">BC-23</strain>
        <strain evidence="12 17">NOV-27</strain>
        <strain evidence="11 20">NOV-5</strain>
        <strain evidence="9 21">NOV-71</strain>
        <strain evidence="7 16">NOV-9</strain>
        <strain evidence="10 24">ONT-3</strain>
        <strain evidence="8 22">SCRP245</strain>
    </source>
</reference>
<proteinExistence type="inferred from homology"/>
<evidence type="ECO:0000313" key="24">
    <source>
        <dbReference type="Proteomes" id="UP000488956"/>
    </source>
</evidence>
<dbReference type="EMBL" id="QXGC01002948">
    <property type="protein sequence ID" value="KAE9180085.1"/>
    <property type="molecule type" value="Genomic_DNA"/>
</dbReference>
<dbReference type="InterPro" id="IPR049948">
    <property type="entry name" value="Cu_Am_ox_TPQ-bd"/>
</dbReference>
<dbReference type="SUPFAM" id="SSF49998">
    <property type="entry name" value="Amine oxidase catalytic domain"/>
    <property type="match status" value="1"/>
</dbReference>
<evidence type="ECO:0000313" key="19">
    <source>
        <dbReference type="Proteomes" id="UP000440367"/>
    </source>
</evidence>
<comment type="caution">
    <text evidence="7">The sequence shown here is derived from an EMBL/GenBank/DDBJ whole genome shotgun (WGS) entry which is preliminary data.</text>
</comment>
<dbReference type="PANTHER" id="PTHR10638:SF86">
    <property type="entry name" value="COPPER AMINE OXIDASE 1-RELATED"/>
    <property type="match status" value="1"/>
</dbReference>
<organism evidence="7 16">
    <name type="scientific">Phytophthora fragariae</name>
    <dbReference type="NCBI Taxonomy" id="53985"/>
    <lineage>
        <taxon>Eukaryota</taxon>
        <taxon>Sar</taxon>
        <taxon>Stramenopiles</taxon>
        <taxon>Oomycota</taxon>
        <taxon>Peronosporomycetes</taxon>
        <taxon>Peronosporales</taxon>
        <taxon>Peronosporaceae</taxon>
        <taxon>Phytophthora</taxon>
    </lineage>
</organism>
<dbReference type="Proteomes" id="UP000460718">
    <property type="component" value="Unassembled WGS sequence"/>
</dbReference>
<feature type="region of interest" description="Disordered" evidence="5">
    <location>
        <begin position="207"/>
        <end position="227"/>
    </location>
</feature>
<dbReference type="InterPro" id="IPR036460">
    <property type="entry name" value="Cu_amine_oxidase_C_sf"/>
</dbReference>
<dbReference type="Pfam" id="PF01179">
    <property type="entry name" value="Cu_amine_oxid"/>
    <property type="match status" value="2"/>
</dbReference>
<dbReference type="PANTHER" id="PTHR10638">
    <property type="entry name" value="COPPER AMINE OXIDASE"/>
    <property type="match status" value="1"/>
</dbReference>
<protein>
    <recommendedName>
        <fullName evidence="4">Amine oxidase</fullName>
        <ecNumber evidence="4">1.4.3.-</ecNumber>
    </recommendedName>
</protein>
<comment type="subunit">
    <text evidence="2">Homodimer.</text>
</comment>
<gene>
    <name evidence="15" type="ORF">PF001_g23610</name>
    <name evidence="14" type="ORF">PF002_g19404</name>
    <name evidence="13" type="ORF">PF004_g24942</name>
    <name evidence="12" type="ORF">PF005_g24387</name>
    <name evidence="11" type="ORF">PF006_g21148</name>
    <name evidence="9" type="ORF">PF007_g24948</name>
    <name evidence="7" type="ORF">PF009_g25153</name>
    <name evidence="10" type="ORF">PF010_g24156</name>
    <name evidence="8" type="ORF">PF011_g5507</name>
</gene>
<accession>A0A6A3DSS4</accession>
<evidence type="ECO:0000313" key="22">
    <source>
        <dbReference type="Proteomes" id="UP000460718"/>
    </source>
</evidence>
<evidence type="ECO:0000313" key="18">
    <source>
        <dbReference type="Proteomes" id="UP000437068"/>
    </source>
</evidence>
<evidence type="ECO:0000313" key="7">
    <source>
        <dbReference type="EMBL" id="KAE8924619.1"/>
    </source>
</evidence>
<evidence type="ECO:0000313" key="23">
    <source>
        <dbReference type="Proteomes" id="UP000476176"/>
    </source>
</evidence>
<evidence type="ECO:0000313" key="16">
    <source>
        <dbReference type="Proteomes" id="UP000429523"/>
    </source>
</evidence>
<dbReference type="Proteomes" id="UP000437068">
    <property type="component" value="Unassembled WGS sequence"/>
</dbReference>
<keyword evidence="3 4" id="KW-0801">TPQ</keyword>
<dbReference type="EMBL" id="QXFX01002561">
    <property type="protein sequence ID" value="KAE9075812.1"/>
    <property type="molecule type" value="Genomic_DNA"/>
</dbReference>
<evidence type="ECO:0000313" key="12">
    <source>
        <dbReference type="EMBL" id="KAE9177695.1"/>
    </source>
</evidence>
<dbReference type="EMBL" id="QXGE01002451">
    <property type="protein sequence ID" value="KAE9281801.1"/>
    <property type="molecule type" value="Genomic_DNA"/>
</dbReference>
<dbReference type="EMBL" id="QXGB01002467">
    <property type="protein sequence ID" value="KAE9177695.1"/>
    <property type="molecule type" value="Genomic_DNA"/>
</dbReference>
<dbReference type="EMBL" id="QXFW01000216">
    <property type="protein sequence ID" value="KAE9020238.1"/>
    <property type="molecule type" value="Genomic_DNA"/>
</dbReference>
<evidence type="ECO:0000256" key="4">
    <source>
        <dbReference type="RuleBase" id="RU000672"/>
    </source>
</evidence>
<dbReference type="Proteomes" id="UP000440367">
    <property type="component" value="Unassembled WGS sequence"/>
</dbReference>
<feature type="domain" description="Copper amine oxidase catalytic" evidence="6">
    <location>
        <begin position="171"/>
        <end position="218"/>
    </location>
</feature>
<dbReference type="EMBL" id="QXGF01002455">
    <property type="protein sequence ID" value="KAE8924619.1"/>
    <property type="molecule type" value="Genomic_DNA"/>
</dbReference>
<evidence type="ECO:0000313" key="10">
    <source>
        <dbReference type="EMBL" id="KAE9075812.1"/>
    </source>
</evidence>
<evidence type="ECO:0000313" key="11">
    <source>
        <dbReference type="EMBL" id="KAE9107310.1"/>
    </source>
</evidence>
<keyword evidence="4" id="KW-0560">Oxidoreductase</keyword>
<comment type="cofactor">
    <cofactor evidence="1">
        <name>Cu cation</name>
        <dbReference type="ChEBI" id="CHEBI:23378"/>
    </cofactor>
</comment>
<dbReference type="InterPro" id="IPR015798">
    <property type="entry name" value="Cu_amine_oxidase_C"/>
</dbReference>
<dbReference type="Proteomes" id="UP000476176">
    <property type="component" value="Unassembled WGS sequence"/>
</dbReference>
<dbReference type="Proteomes" id="UP000488956">
    <property type="component" value="Unassembled WGS sequence"/>
</dbReference>
<evidence type="ECO:0000313" key="14">
    <source>
        <dbReference type="EMBL" id="KAE9208401.1"/>
    </source>
</evidence>
<comment type="similarity">
    <text evidence="4">Belongs to the copper/topaquinone oxidase family.</text>
</comment>
<dbReference type="GO" id="GO:0048038">
    <property type="term" value="F:quinone binding"/>
    <property type="evidence" value="ECO:0007669"/>
    <property type="project" value="InterPro"/>
</dbReference>
<evidence type="ECO:0000313" key="8">
    <source>
        <dbReference type="EMBL" id="KAE9020238.1"/>
    </source>
</evidence>
<dbReference type="EC" id="1.4.3.-" evidence="4"/>
<dbReference type="GO" id="GO:0008131">
    <property type="term" value="F:primary methylamine oxidase activity"/>
    <property type="evidence" value="ECO:0007669"/>
    <property type="project" value="InterPro"/>
</dbReference>
<evidence type="ECO:0000256" key="3">
    <source>
        <dbReference type="PIRSR" id="PIRSR600269-51"/>
    </source>
</evidence>
<evidence type="ECO:0000256" key="1">
    <source>
        <dbReference type="ARBA" id="ARBA00001935"/>
    </source>
</evidence>
<evidence type="ECO:0000313" key="9">
    <source>
        <dbReference type="EMBL" id="KAE9075582.1"/>
    </source>
</evidence>
<feature type="domain" description="Copper amine oxidase catalytic" evidence="6">
    <location>
        <begin position="49"/>
        <end position="94"/>
    </location>
</feature>
<evidence type="ECO:0000256" key="5">
    <source>
        <dbReference type="SAM" id="MobiDB-lite"/>
    </source>
</evidence>
<evidence type="ECO:0000313" key="13">
    <source>
        <dbReference type="EMBL" id="KAE9180085.1"/>
    </source>
</evidence>
<dbReference type="Proteomes" id="UP000433483">
    <property type="component" value="Unassembled WGS sequence"/>
</dbReference>
<sequence length="227" mass="25156">MRPPRQDQVPGCNRGRRLRGARAAAKRHLHPRGGLRDALEAHGRVHLQGLGLVISYFVTVGNYDYGFFWYFYLDGKIELECKATGIVFSSGRPEGEYDLDGASPGRAVPPALVLYSAGREVPRRRARGTASAISPENPVGNAFKRVLTRLECESDNKLGRAWLVASSEKEPSGSINMRVQYTTKHLWVTQYARDEIWAAGYTPNRHPGQVGLPSYAKETGRSTARTS</sequence>
<comment type="PTM">
    <text evidence="3 4">Topaquinone (TPQ) is generated by copper-dependent autoxidation of a specific tyrosyl residue.</text>
</comment>
<feature type="modified residue" description="2',4',5'-topaquinone" evidence="3">
    <location>
        <position position="63"/>
    </location>
</feature>
<dbReference type="OrthoDB" id="10277936at2759"/>
<dbReference type="Proteomes" id="UP000440732">
    <property type="component" value="Unassembled WGS sequence"/>
</dbReference>
<name>A0A6A3DSS4_9STRA</name>
<dbReference type="Gene3D" id="2.70.98.20">
    <property type="entry name" value="Copper amine oxidase, catalytic domain"/>
    <property type="match status" value="2"/>
</dbReference>
<evidence type="ECO:0000313" key="21">
    <source>
        <dbReference type="Proteomes" id="UP000441208"/>
    </source>
</evidence>
<keyword evidence="4" id="KW-0479">Metal-binding</keyword>
<dbReference type="EMBL" id="QXGD01001341">
    <property type="protein sequence ID" value="KAE9208401.1"/>
    <property type="molecule type" value="Genomic_DNA"/>
</dbReference>
<dbReference type="EMBL" id="QXFZ01002592">
    <property type="protein sequence ID" value="KAE9075582.1"/>
    <property type="molecule type" value="Genomic_DNA"/>
</dbReference>
<evidence type="ECO:0000256" key="2">
    <source>
        <dbReference type="ARBA" id="ARBA00011738"/>
    </source>
</evidence>
<dbReference type="InterPro" id="IPR000269">
    <property type="entry name" value="Cu_amine_oxidase"/>
</dbReference>
<dbReference type="AlphaFoldDB" id="A0A6A3DSS4"/>
<dbReference type="EMBL" id="QXGA01001921">
    <property type="protein sequence ID" value="KAE9107310.1"/>
    <property type="molecule type" value="Genomic_DNA"/>
</dbReference>
<dbReference type="PROSITE" id="PS01164">
    <property type="entry name" value="COPPER_AMINE_OXID_1"/>
    <property type="match status" value="1"/>
</dbReference>